<feature type="domain" description="RNA polymerase sigma factor 70 region 4 type 2" evidence="6">
    <location>
        <begin position="102"/>
        <end position="153"/>
    </location>
</feature>
<dbReference type="SUPFAM" id="SSF88659">
    <property type="entry name" value="Sigma3 and sigma4 domains of RNA polymerase sigma factors"/>
    <property type="match status" value="1"/>
</dbReference>
<dbReference type="Pfam" id="PF08281">
    <property type="entry name" value="Sigma70_r4_2"/>
    <property type="match status" value="1"/>
</dbReference>
<comment type="caution">
    <text evidence="7">The sequence shown here is derived from an EMBL/GenBank/DDBJ whole genome shotgun (WGS) entry which is preliminary data.</text>
</comment>
<evidence type="ECO:0000256" key="4">
    <source>
        <dbReference type="ARBA" id="ARBA00023163"/>
    </source>
</evidence>
<evidence type="ECO:0000256" key="1">
    <source>
        <dbReference type="ARBA" id="ARBA00010641"/>
    </source>
</evidence>
<dbReference type="GO" id="GO:0006352">
    <property type="term" value="P:DNA-templated transcription initiation"/>
    <property type="evidence" value="ECO:0007669"/>
    <property type="project" value="InterPro"/>
</dbReference>
<dbReference type="InterPro" id="IPR007627">
    <property type="entry name" value="RNA_pol_sigma70_r2"/>
</dbReference>
<keyword evidence="4" id="KW-0804">Transcription</keyword>
<dbReference type="EMBL" id="JACHGW010000005">
    <property type="protein sequence ID" value="MBB6053095.1"/>
    <property type="molecule type" value="Genomic_DNA"/>
</dbReference>
<keyword evidence="8" id="KW-1185">Reference proteome</keyword>
<dbReference type="InterPro" id="IPR013249">
    <property type="entry name" value="RNA_pol_sigma70_r4_t2"/>
</dbReference>
<sequence>MDALSTLSDFEAFVRAHQARALRIGVRLAFGDAAAAQDAVQEAFLRLWRCREQLEASNLEAYLYRTVLSCARDANRRLRPTVPLDEKLALSPRHESPDTGLMVRDALAQLPDDQREVVILSHYEGWTQAEIAELLQIPPGTVASRLHHALRKLRVLLTDAEDQTHA</sequence>
<dbReference type="PANTHER" id="PTHR43133">
    <property type="entry name" value="RNA POLYMERASE ECF-TYPE SIGMA FACTO"/>
    <property type="match status" value="1"/>
</dbReference>
<dbReference type="InterPro" id="IPR039425">
    <property type="entry name" value="RNA_pol_sigma-70-like"/>
</dbReference>
<proteinExistence type="inferred from homology"/>
<evidence type="ECO:0000259" key="5">
    <source>
        <dbReference type="Pfam" id="PF04542"/>
    </source>
</evidence>
<dbReference type="Gene3D" id="1.10.10.10">
    <property type="entry name" value="Winged helix-like DNA-binding domain superfamily/Winged helix DNA-binding domain"/>
    <property type="match status" value="1"/>
</dbReference>
<evidence type="ECO:0000256" key="3">
    <source>
        <dbReference type="ARBA" id="ARBA00023082"/>
    </source>
</evidence>
<gene>
    <name evidence="7" type="ORF">HNQ39_004927</name>
</gene>
<dbReference type="GO" id="GO:0016987">
    <property type="term" value="F:sigma factor activity"/>
    <property type="evidence" value="ECO:0007669"/>
    <property type="project" value="UniProtKB-KW"/>
</dbReference>
<dbReference type="InterPro" id="IPR013324">
    <property type="entry name" value="RNA_pol_sigma_r3/r4-like"/>
</dbReference>
<dbReference type="InterPro" id="IPR013325">
    <property type="entry name" value="RNA_pol_sigma_r2"/>
</dbReference>
<comment type="similarity">
    <text evidence="1">Belongs to the sigma-70 factor family. ECF subfamily.</text>
</comment>
<dbReference type="Proteomes" id="UP000520814">
    <property type="component" value="Unassembled WGS sequence"/>
</dbReference>
<dbReference type="PANTHER" id="PTHR43133:SF25">
    <property type="entry name" value="RNA POLYMERASE SIGMA FACTOR RFAY-RELATED"/>
    <property type="match status" value="1"/>
</dbReference>
<dbReference type="Pfam" id="PF04542">
    <property type="entry name" value="Sigma70_r2"/>
    <property type="match status" value="1"/>
</dbReference>
<evidence type="ECO:0000256" key="2">
    <source>
        <dbReference type="ARBA" id="ARBA00023015"/>
    </source>
</evidence>
<dbReference type="Gene3D" id="1.10.1740.10">
    <property type="match status" value="1"/>
</dbReference>
<dbReference type="NCBIfam" id="TIGR02937">
    <property type="entry name" value="sigma70-ECF"/>
    <property type="match status" value="1"/>
</dbReference>
<dbReference type="CDD" id="cd06171">
    <property type="entry name" value="Sigma70_r4"/>
    <property type="match status" value="1"/>
</dbReference>
<reference evidence="7 8" key="1">
    <citation type="submission" date="2020-08" db="EMBL/GenBank/DDBJ databases">
        <title>Genomic Encyclopedia of Type Strains, Phase IV (KMG-IV): sequencing the most valuable type-strain genomes for metagenomic binning, comparative biology and taxonomic classification.</title>
        <authorList>
            <person name="Goeker M."/>
        </authorList>
    </citation>
    <scope>NUCLEOTIDE SEQUENCE [LARGE SCALE GENOMIC DNA]</scope>
    <source>
        <strain evidence="7 8">DSM 23562</strain>
    </source>
</reference>
<evidence type="ECO:0000313" key="7">
    <source>
        <dbReference type="EMBL" id="MBB6053095.1"/>
    </source>
</evidence>
<keyword evidence="2" id="KW-0805">Transcription regulation</keyword>
<accession>A0A7W9SVH1</accession>
<dbReference type="GO" id="GO:0003677">
    <property type="term" value="F:DNA binding"/>
    <property type="evidence" value="ECO:0007669"/>
    <property type="project" value="InterPro"/>
</dbReference>
<protein>
    <submittedName>
        <fullName evidence="7">RNA polymerase sigma-70 factor (ECF subfamily)</fullName>
    </submittedName>
</protein>
<dbReference type="AlphaFoldDB" id="A0A7W9SVH1"/>
<dbReference type="InterPro" id="IPR036388">
    <property type="entry name" value="WH-like_DNA-bd_sf"/>
</dbReference>
<dbReference type="SUPFAM" id="SSF88946">
    <property type="entry name" value="Sigma2 domain of RNA polymerase sigma factors"/>
    <property type="match status" value="1"/>
</dbReference>
<evidence type="ECO:0000259" key="6">
    <source>
        <dbReference type="Pfam" id="PF08281"/>
    </source>
</evidence>
<organism evidence="7 8">
    <name type="scientific">Armatimonas rosea</name>
    <dbReference type="NCBI Taxonomy" id="685828"/>
    <lineage>
        <taxon>Bacteria</taxon>
        <taxon>Bacillati</taxon>
        <taxon>Armatimonadota</taxon>
        <taxon>Armatimonadia</taxon>
        <taxon>Armatimonadales</taxon>
        <taxon>Armatimonadaceae</taxon>
        <taxon>Armatimonas</taxon>
    </lineage>
</organism>
<dbReference type="InterPro" id="IPR014284">
    <property type="entry name" value="RNA_pol_sigma-70_dom"/>
</dbReference>
<dbReference type="RefSeq" id="WP_184203051.1">
    <property type="nucleotide sequence ID" value="NZ_JACHGW010000005.1"/>
</dbReference>
<evidence type="ECO:0000313" key="8">
    <source>
        <dbReference type="Proteomes" id="UP000520814"/>
    </source>
</evidence>
<feature type="domain" description="RNA polymerase sigma-70 region 2" evidence="5">
    <location>
        <begin position="13"/>
        <end position="79"/>
    </location>
</feature>
<name>A0A7W9SVH1_ARMRO</name>
<keyword evidence="3" id="KW-0731">Sigma factor</keyword>